<dbReference type="Proteomes" id="UP001244011">
    <property type="component" value="Unassembled WGS sequence"/>
</dbReference>
<dbReference type="RefSeq" id="XP_060288225.1">
    <property type="nucleotide sequence ID" value="XM_060422352.1"/>
</dbReference>
<protein>
    <submittedName>
        <fullName evidence="2">Uncharacterized protein</fullName>
    </submittedName>
</protein>
<proteinExistence type="predicted"/>
<sequence>MSGHNPFRPSRPYPAAREREEDLERLRRLTNFESTEELEAWLESDGVDPFFREFRADYLSDYTYAPEADFNEAMGAFSANEGNRYAEADPDKRDWTPVDHYARFMVQVVWYALSNPSPWDGAGEPELAMVGNVLYEVLKYLTKVWWDANRSPHGYDSE</sequence>
<reference evidence="2" key="1">
    <citation type="submission" date="2023-06" db="EMBL/GenBank/DDBJ databases">
        <title>Genome-scale phylogeny and comparative genomics of the fungal order Sordariales.</title>
        <authorList>
            <consortium name="Lawrence Berkeley National Laboratory"/>
            <person name="Hensen N."/>
            <person name="Bonometti L."/>
            <person name="Westerberg I."/>
            <person name="Brannstrom I.O."/>
            <person name="Guillou S."/>
            <person name="Cros-Aarteil S."/>
            <person name="Calhoun S."/>
            <person name="Haridas S."/>
            <person name="Kuo A."/>
            <person name="Mondo S."/>
            <person name="Pangilinan J."/>
            <person name="Riley R."/>
            <person name="Labutti K."/>
            <person name="Andreopoulos B."/>
            <person name="Lipzen A."/>
            <person name="Chen C."/>
            <person name="Yanf M."/>
            <person name="Daum C."/>
            <person name="Ng V."/>
            <person name="Clum A."/>
            <person name="Steindorff A."/>
            <person name="Ohm R."/>
            <person name="Martin F."/>
            <person name="Silar P."/>
            <person name="Natvig D."/>
            <person name="Lalanne C."/>
            <person name="Gautier V."/>
            <person name="Ament-Velasquez S.L."/>
            <person name="Kruys A."/>
            <person name="Hutchinson M.I."/>
            <person name="Powell A.J."/>
            <person name="Barry K."/>
            <person name="Miller A.N."/>
            <person name="Grigoriev I.V."/>
            <person name="Debuchy R."/>
            <person name="Gladieux P."/>
            <person name="Thoren M.H."/>
            <person name="Johannesson H."/>
        </authorList>
    </citation>
    <scope>NUCLEOTIDE SEQUENCE</scope>
    <source>
        <strain evidence="2">8032-3</strain>
    </source>
</reference>
<evidence type="ECO:0000256" key="1">
    <source>
        <dbReference type="SAM" id="MobiDB-lite"/>
    </source>
</evidence>
<feature type="region of interest" description="Disordered" evidence="1">
    <location>
        <begin position="1"/>
        <end position="20"/>
    </location>
</feature>
<evidence type="ECO:0000313" key="2">
    <source>
        <dbReference type="EMBL" id="KAK1772012.1"/>
    </source>
</evidence>
<name>A0AAJ0CB30_9PEZI</name>
<comment type="caution">
    <text evidence="2">The sequence shown here is derived from an EMBL/GenBank/DDBJ whole genome shotgun (WGS) entry which is preliminary data.</text>
</comment>
<evidence type="ECO:0000313" key="3">
    <source>
        <dbReference type="Proteomes" id="UP001244011"/>
    </source>
</evidence>
<keyword evidence="3" id="KW-1185">Reference proteome</keyword>
<organism evidence="2 3">
    <name type="scientific">Phialemonium atrogriseum</name>
    <dbReference type="NCBI Taxonomy" id="1093897"/>
    <lineage>
        <taxon>Eukaryota</taxon>
        <taxon>Fungi</taxon>
        <taxon>Dikarya</taxon>
        <taxon>Ascomycota</taxon>
        <taxon>Pezizomycotina</taxon>
        <taxon>Sordariomycetes</taxon>
        <taxon>Sordariomycetidae</taxon>
        <taxon>Cephalothecales</taxon>
        <taxon>Cephalothecaceae</taxon>
        <taxon>Phialemonium</taxon>
    </lineage>
</organism>
<accession>A0AAJ0CB30</accession>
<dbReference type="EMBL" id="MU838998">
    <property type="protein sequence ID" value="KAK1772012.1"/>
    <property type="molecule type" value="Genomic_DNA"/>
</dbReference>
<gene>
    <name evidence="2" type="ORF">QBC33DRAFT_172994</name>
</gene>
<dbReference type="AlphaFoldDB" id="A0AAJ0CB30"/>
<dbReference type="GeneID" id="85305539"/>